<dbReference type="PANTHER" id="PTHR46452">
    <property type="entry name" value="TRANSCRIPTION INITIATION FACTOR TFIID SUBUNIT 3"/>
    <property type="match status" value="1"/>
</dbReference>
<evidence type="ECO:0000256" key="8">
    <source>
        <dbReference type="PROSITE-ProRule" id="PRU00146"/>
    </source>
</evidence>
<dbReference type="InterPro" id="IPR011011">
    <property type="entry name" value="Znf_FYVE_PHD"/>
</dbReference>
<dbReference type="SMART" id="SM00576">
    <property type="entry name" value="BTP"/>
    <property type="match status" value="1"/>
</dbReference>
<dbReference type="Gene3D" id="1.10.20.10">
    <property type="entry name" value="Histone, subunit A"/>
    <property type="match status" value="1"/>
</dbReference>
<dbReference type="SMART" id="SM00249">
    <property type="entry name" value="PHD"/>
    <property type="match status" value="1"/>
</dbReference>
<name>A0A1B6C750_9HEMI</name>
<evidence type="ECO:0000256" key="1">
    <source>
        <dbReference type="ARBA" id="ARBA00004123"/>
    </source>
</evidence>
<dbReference type="SUPFAM" id="SSF57903">
    <property type="entry name" value="FYVE/PHD zinc finger"/>
    <property type="match status" value="1"/>
</dbReference>
<dbReference type="InterPro" id="IPR009072">
    <property type="entry name" value="Histone-fold"/>
</dbReference>
<evidence type="ECO:0000256" key="3">
    <source>
        <dbReference type="ARBA" id="ARBA00022771"/>
    </source>
</evidence>
<feature type="region of interest" description="Disordered" evidence="9">
    <location>
        <begin position="666"/>
        <end position="773"/>
    </location>
</feature>
<evidence type="ECO:0000313" key="11">
    <source>
        <dbReference type="EMBL" id="JAS09292.1"/>
    </source>
</evidence>
<dbReference type="GO" id="GO:0045944">
    <property type="term" value="P:positive regulation of transcription by RNA polymerase II"/>
    <property type="evidence" value="ECO:0007669"/>
    <property type="project" value="TreeGrafter"/>
</dbReference>
<comment type="subcellular location">
    <subcellularLocation>
        <location evidence="1">Nucleus</location>
    </subcellularLocation>
</comment>
<dbReference type="CDD" id="cd22916">
    <property type="entry name" value="HFD_TAF3"/>
    <property type="match status" value="1"/>
</dbReference>
<dbReference type="InterPro" id="IPR019787">
    <property type="entry name" value="Znf_PHD-finger"/>
</dbReference>
<keyword evidence="6" id="KW-0804">Transcription</keyword>
<evidence type="ECO:0000256" key="7">
    <source>
        <dbReference type="ARBA" id="ARBA00023242"/>
    </source>
</evidence>
<sequence length="980" mass="110223">MSDPYGRNVLKVVVAQICQTIGWNAIQSTPLELLTDILQKYIYELGRTAHRYGEQFGHTVPMLEDVSLAFRDMSISTAELQEYVEYVASVPCQVQVPKYPVPRESHLNLLKPGSREVVTRPVHIHEHLPAMHPQLEDDDYTFKQTALSVETNNTNETISPPLSSPKSNLFKRPGDPVSFETHSMKKARLLLEEEGRPLREISSVMMTTSGYLSPAREGKLPEARTPVQPFDSRSNSPQPLSYPTVPPEVKGEKKGKKNSAKMVNDSGKKLFDKENSKLKEGLGTDILKLDSDDVGNDDLNVKKLVSMKEMSKLKALKSGAMKLLGHNNPTGSAVKPKQTKHNKAPIINNNINTNMPIAKVLKVNLTKNPKLDKVTSVPKKLINTTEKSKDLTGFVEGKISSEPDKQKLNILKKISKVKEEKNDTGYLDLSKIEHSPIISISDSDMKQKEVRLAQIRETIEDVIQRSQELYSEPSMKQEPEDAESSEAELFPYDDNISPPGTPTTPRTPDLVIPPRKSEKSLLSKKKKKDKNKEKKDRANSPKRFKSETFDSDYINEKPKTPEVELNRDDILSINRDPSTPVFPFYSHYPGLIPPYIPHMNNIIKPVNLLPPGGLPRPGEFIPTKPKKVLSATVTSSTVQPVQLPAPSLSPVSILSPPVPPKIISDKLVIQQSPPKVKNSEKEKKKEHKKDKKDKIKKKKDKKYKLKNKDKSEKKKEKGEKKERDKEKNKEKKEKKKREKEREEKEKFENSVPKITLKLSPLSPPKIPTPEPPQRKIRSIIKPVVKKAEDVVKVNSDISETNWEREKEKSPSPELARISALVTRPPKTKSLSKTHHSPLAHIILPVAETPSHSISIPQSPSSSILIQPKKLVNSIASNSTNPKIKMKGVQKKSKECEVVKETVGFYFDNDGNQIWICPACGKQDDGSPMIGCDGCDAWYHWVCVGIQLPPDSNDWFCKICISKKDEFGGEKKKKIRKKKAT</sequence>
<organism evidence="11">
    <name type="scientific">Clastoptera arizonana</name>
    <name type="common">Arizona spittle bug</name>
    <dbReference type="NCBI Taxonomy" id="38151"/>
    <lineage>
        <taxon>Eukaryota</taxon>
        <taxon>Metazoa</taxon>
        <taxon>Ecdysozoa</taxon>
        <taxon>Arthropoda</taxon>
        <taxon>Hexapoda</taxon>
        <taxon>Insecta</taxon>
        <taxon>Pterygota</taxon>
        <taxon>Neoptera</taxon>
        <taxon>Paraneoptera</taxon>
        <taxon>Hemiptera</taxon>
        <taxon>Auchenorrhyncha</taxon>
        <taxon>Cercopoidea</taxon>
        <taxon>Clastopteridae</taxon>
        <taxon>Clastoptera</taxon>
    </lineage>
</organism>
<reference evidence="11" key="1">
    <citation type="submission" date="2015-12" db="EMBL/GenBank/DDBJ databases">
        <title>De novo transcriptome assembly of four potential Pierce s Disease insect vectors from Arizona vineyards.</title>
        <authorList>
            <person name="Tassone E.E."/>
        </authorList>
    </citation>
    <scope>NUCLEOTIDE SEQUENCE</scope>
</reference>
<dbReference type="EMBL" id="GEDC01028006">
    <property type="protein sequence ID" value="JAS09292.1"/>
    <property type="molecule type" value="Transcribed_RNA"/>
</dbReference>
<keyword evidence="2" id="KW-0479">Metal-binding</keyword>
<feature type="compositionally biased region" description="Pro residues" evidence="9">
    <location>
        <begin position="761"/>
        <end position="771"/>
    </location>
</feature>
<dbReference type="GO" id="GO:0002039">
    <property type="term" value="F:p53 binding"/>
    <property type="evidence" value="ECO:0007669"/>
    <property type="project" value="TreeGrafter"/>
</dbReference>
<dbReference type="CDD" id="cd15522">
    <property type="entry name" value="PHD_TAF3"/>
    <property type="match status" value="1"/>
</dbReference>
<dbReference type="Gene3D" id="3.30.40.10">
    <property type="entry name" value="Zinc/RING finger domain, C3HC4 (zinc finger)"/>
    <property type="match status" value="1"/>
</dbReference>
<keyword evidence="7" id="KW-0539">Nucleus</keyword>
<dbReference type="InterPro" id="IPR001965">
    <property type="entry name" value="Znf_PHD"/>
</dbReference>
<dbReference type="InterPro" id="IPR006565">
    <property type="entry name" value="BTP"/>
</dbReference>
<feature type="region of interest" description="Disordered" evidence="9">
    <location>
        <begin position="468"/>
        <end position="555"/>
    </location>
</feature>
<feature type="region of interest" description="Disordered" evidence="9">
    <location>
        <begin position="212"/>
        <end position="263"/>
    </location>
</feature>
<proteinExistence type="predicted"/>
<keyword evidence="5" id="KW-0805">Transcription regulation</keyword>
<dbReference type="Pfam" id="PF07524">
    <property type="entry name" value="Bromo_TP"/>
    <property type="match status" value="1"/>
</dbReference>
<evidence type="ECO:0000256" key="5">
    <source>
        <dbReference type="ARBA" id="ARBA00023015"/>
    </source>
</evidence>
<dbReference type="InterPro" id="IPR019786">
    <property type="entry name" value="Zinc_finger_PHD-type_CS"/>
</dbReference>
<feature type="compositionally biased region" description="Basic residues" evidence="9">
    <location>
        <begin position="684"/>
        <end position="705"/>
    </location>
</feature>
<feature type="compositionally biased region" description="Basic and acidic residues" evidence="9">
    <location>
        <begin position="739"/>
        <end position="748"/>
    </location>
</feature>
<evidence type="ECO:0000256" key="9">
    <source>
        <dbReference type="SAM" id="MobiDB-lite"/>
    </source>
</evidence>
<protein>
    <recommendedName>
        <fullName evidence="10">PHD-type domain-containing protein</fullName>
    </recommendedName>
</protein>
<evidence type="ECO:0000259" key="10">
    <source>
        <dbReference type="PROSITE" id="PS50016"/>
    </source>
</evidence>
<accession>A0A1B6C750</accession>
<keyword evidence="4" id="KW-0862">Zinc</keyword>
<evidence type="ECO:0000256" key="6">
    <source>
        <dbReference type="ARBA" id="ARBA00023163"/>
    </source>
</evidence>
<dbReference type="InterPro" id="IPR013083">
    <property type="entry name" value="Znf_RING/FYVE/PHD"/>
</dbReference>
<feature type="compositionally biased region" description="Basic and acidic residues" evidence="9">
    <location>
        <begin position="706"/>
        <end position="731"/>
    </location>
</feature>
<feature type="compositionally biased region" description="Basic and acidic residues" evidence="9">
    <location>
        <begin position="530"/>
        <end position="555"/>
    </location>
</feature>
<dbReference type="PROSITE" id="PS50016">
    <property type="entry name" value="ZF_PHD_2"/>
    <property type="match status" value="1"/>
</dbReference>
<feature type="compositionally biased region" description="Polar residues" evidence="9">
    <location>
        <begin position="231"/>
        <end position="241"/>
    </location>
</feature>
<dbReference type="GO" id="GO:0046982">
    <property type="term" value="F:protein heterodimerization activity"/>
    <property type="evidence" value="ECO:0007669"/>
    <property type="project" value="InterPro"/>
</dbReference>
<gene>
    <name evidence="11" type="ORF">g.30520</name>
</gene>
<keyword evidence="3 8" id="KW-0863">Zinc-finger</keyword>
<dbReference type="AlphaFoldDB" id="A0A1B6C750"/>
<dbReference type="SUPFAM" id="SSF81995">
    <property type="entry name" value="beta-sandwich domain of Sec23/24"/>
    <property type="match status" value="1"/>
</dbReference>
<evidence type="ECO:0000256" key="4">
    <source>
        <dbReference type="ARBA" id="ARBA00022833"/>
    </source>
</evidence>
<feature type="domain" description="PHD-type" evidence="10">
    <location>
        <begin position="913"/>
        <end position="962"/>
    </location>
</feature>
<evidence type="ECO:0000256" key="2">
    <source>
        <dbReference type="ARBA" id="ARBA00022723"/>
    </source>
</evidence>
<dbReference type="PANTHER" id="PTHR46452:SF1">
    <property type="entry name" value="TRANSCRIPTION INITIATION FACTOR TFIID SUBUNIT 3"/>
    <property type="match status" value="1"/>
</dbReference>
<dbReference type="Pfam" id="PF00628">
    <property type="entry name" value="PHD"/>
    <property type="match status" value="1"/>
</dbReference>
<dbReference type="GO" id="GO:0005669">
    <property type="term" value="C:transcription factor TFIID complex"/>
    <property type="evidence" value="ECO:0007669"/>
    <property type="project" value="TreeGrafter"/>
</dbReference>
<dbReference type="PROSITE" id="PS01359">
    <property type="entry name" value="ZF_PHD_1"/>
    <property type="match status" value="1"/>
</dbReference>
<dbReference type="GO" id="GO:0008270">
    <property type="term" value="F:zinc ion binding"/>
    <property type="evidence" value="ECO:0007669"/>
    <property type="project" value="UniProtKB-KW"/>
</dbReference>